<evidence type="ECO:0000256" key="4">
    <source>
        <dbReference type="RuleBase" id="RU000363"/>
    </source>
</evidence>
<evidence type="ECO:0000313" key="6">
    <source>
        <dbReference type="Proteomes" id="UP000093267"/>
    </source>
</evidence>
<dbReference type="SUPFAM" id="SSF51735">
    <property type="entry name" value="NAD(P)-binding Rossmann-fold domains"/>
    <property type="match status" value="1"/>
</dbReference>
<dbReference type="Proteomes" id="UP000093267">
    <property type="component" value="Chromosome"/>
</dbReference>
<keyword evidence="3" id="KW-0560">Oxidoreductase</keyword>
<dbReference type="AlphaFoldDB" id="A0A1B2J0M6"/>
<dbReference type="PRINTS" id="PR00080">
    <property type="entry name" value="SDRFAMILY"/>
</dbReference>
<dbReference type="RefSeq" id="WP_054710968.1">
    <property type="nucleotide sequence ID" value="NZ_CP014915.1"/>
</dbReference>
<dbReference type="GO" id="GO:0016491">
    <property type="term" value="F:oxidoreductase activity"/>
    <property type="evidence" value="ECO:0007669"/>
    <property type="project" value="UniProtKB-KW"/>
</dbReference>
<dbReference type="PANTHER" id="PTHR43963">
    <property type="entry name" value="CARBONYL REDUCTASE 1-RELATED"/>
    <property type="match status" value="1"/>
</dbReference>
<reference evidence="5 6" key="1">
    <citation type="submission" date="2016-03" db="EMBL/GenBank/DDBJ databases">
        <title>Pediococcus and Lactobacillus from brewery environment - whole genome sequencing and assembly.</title>
        <authorList>
            <person name="Behr J."/>
            <person name="Geissler A.J."/>
            <person name="Vogel R.F."/>
        </authorList>
    </citation>
    <scope>NUCLEOTIDE SEQUENCE [LARGE SCALE GENOMIC DNA]</scope>
    <source>
        <strain evidence="5 6">TMW 1.1995</strain>
    </source>
</reference>
<dbReference type="Gene3D" id="3.40.50.720">
    <property type="entry name" value="NAD(P)-binding Rossmann-like Domain"/>
    <property type="match status" value="1"/>
</dbReference>
<evidence type="ECO:0000256" key="2">
    <source>
        <dbReference type="ARBA" id="ARBA00022857"/>
    </source>
</evidence>
<protein>
    <recommendedName>
        <fullName evidence="7">Short-chain dehydrogenase</fullName>
    </recommendedName>
</protein>
<keyword evidence="2" id="KW-0521">NADP</keyword>
<accession>A0A1B2J0M6</accession>
<evidence type="ECO:0000313" key="5">
    <source>
        <dbReference type="EMBL" id="ANZ67865.1"/>
    </source>
</evidence>
<dbReference type="STRING" id="240427.AYR62_05520"/>
<keyword evidence="6" id="KW-1185">Reference proteome</keyword>
<evidence type="ECO:0000256" key="3">
    <source>
        <dbReference type="ARBA" id="ARBA00023002"/>
    </source>
</evidence>
<name>A0A1B2J0M6_9LACO</name>
<dbReference type="PANTHER" id="PTHR43963:SF6">
    <property type="entry name" value="CHAIN DEHYDROGENASE FAMILY PROTEIN, PUTATIVE (AFU_ORTHOLOGUE AFUA_3G15350)-RELATED"/>
    <property type="match status" value="1"/>
</dbReference>
<organism evidence="5 6">
    <name type="scientific">Secundilactobacillus paracollinoides</name>
    <dbReference type="NCBI Taxonomy" id="240427"/>
    <lineage>
        <taxon>Bacteria</taxon>
        <taxon>Bacillati</taxon>
        <taxon>Bacillota</taxon>
        <taxon>Bacilli</taxon>
        <taxon>Lactobacillales</taxon>
        <taxon>Lactobacillaceae</taxon>
        <taxon>Secundilactobacillus</taxon>
    </lineage>
</organism>
<dbReference type="PRINTS" id="PR00081">
    <property type="entry name" value="GDHRDH"/>
</dbReference>
<proteinExistence type="inferred from homology"/>
<evidence type="ECO:0008006" key="7">
    <source>
        <dbReference type="Google" id="ProtNLM"/>
    </source>
</evidence>
<dbReference type="EMBL" id="CP014924">
    <property type="protein sequence ID" value="ANZ67865.1"/>
    <property type="molecule type" value="Genomic_DNA"/>
</dbReference>
<gene>
    <name evidence="5" type="ORF">AYR63_12430</name>
</gene>
<dbReference type="KEGG" id="lpd:AYR62_05520"/>
<evidence type="ECO:0000256" key="1">
    <source>
        <dbReference type="ARBA" id="ARBA00006484"/>
    </source>
</evidence>
<sequence length="241" mass="25772">MKTVLITGAGRADGLGFGVAKQLGEQGYHIVVSARKNDQVNDRVAELSALGYTASGLVMDITDDNSVESAADKLSTQLSQLDVLINNAAYFGDFNDVVSTDLTDVQLAFDTNFIGTWRVVKAFYALLKKSSSARVVNVSSGAGSYDDPVYGLLHGSMGMPVSTYALTKLTINGLTIKMAKEFKKDHILVNAVCPDVVNTHPDTQSMGRSVEDGAKSISWAATIPDDGPTGEFFRDGKPLPW</sequence>
<dbReference type="InterPro" id="IPR002347">
    <property type="entry name" value="SDR_fam"/>
</dbReference>
<dbReference type="InterPro" id="IPR036291">
    <property type="entry name" value="NAD(P)-bd_dom_sf"/>
</dbReference>
<dbReference type="Pfam" id="PF00106">
    <property type="entry name" value="adh_short"/>
    <property type="match status" value="1"/>
</dbReference>
<comment type="similarity">
    <text evidence="1 4">Belongs to the short-chain dehydrogenases/reductases (SDR) family.</text>
</comment>
<dbReference type="OrthoDB" id="9803333at2"/>